<organism evidence="1 2">
    <name type="scientific">Acaulospora colombiana</name>
    <dbReference type="NCBI Taxonomy" id="27376"/>
    <lineage>
        <taxon>Eukaryota</taxon>
        <taxon>Fungi</taxon>
        <taxon>Fungi incertae sedis</taxon>
        <taxon>Mucoromycota</taxon>
        <taxon>Glomeromycotina</taxon>
        <taxon>Glomeromycetes</taxon>
        <taxon>Diversisporales</taxon>
        <taxon>Acaulosporaceae</taxon>
        <taxon>Acaulospora</taxon>
    </lineage>
</organism>
<keyword evidence="2" id="KW-1185">Reference proteome</keyword>
<evidence type="ECO:0000313" key="1">
    <source>
        <dbReference type="EMBL" id="CAG8675499.1"/>
    </source>
</evidence>
<comment type="caution">
    <text evidence="1">The sequence shown here is derived from an EMBL/GenBank/DDBJ whole genome shotgun (WGS) entry which is preliminary data.</text>
</comment>
<evidence type="ECO:0000313" key="2">
    <source>
        <dbReference type="Proteomes" id="UP000789525"/>
    </source>
</evidence>
<feature type="non-terminal residue" evidence="1">
    <location>
        <position position="1"/>
    </location>
</feature>
<name>A0ACA9NSW6_9GLOM</name>
<sequence length="86" mass="9699">LEISIDIPNDLPSDIQQNIQDYILAIDESPAIENILEDIEIVDMVLADAQIEAGIIEDLKEELEKELKEFLSSIITITEAYEALKK</sequence>
<feature type="non-terminal residue" evidence="1">
    <location>
        <position position="86"/>
    </location>
</feature>
<proteinExistence type="predicted"/>
<dbReference type="Proteomes" id="UP000789525">
    <property type="component" value="Unassembled WGS sequence"/>
</dbReference>
<gene>
    <name evidence="1" type="ORF">ACOLOM_LOCUS9113</name>
</gene>
<accession>A0ACA9NSW6</accession>
<protein>
    <submittedName>
        <fullName evidence="1">16371_t:CDS:1</fullName>
    </submittedName>
</protein>
<dbReference type="EMBL" id="CAJVPT010025586">
    <property type="protein sequence ID" value="CAG8675499.1"/>
    <property type="molecule type" value="Genomic_DNA"/>
</dbReference>
<reference evidence="1" key="1">
    <citation type="submission" date="2021-06" db="EMBL/GenBank/DDBJ databases">
        <authorList>
            <person name="Kallberg Y."/>
            <person name="Tangrot J."/>
            <person name="Rosling A."/>
        </authorList>
    </citation>
    <scope>NUCLEOTIDE SEQUENCE</scope>
    <source>
        <strain evidence="1">CL356</strain>
    </source>
</reference>